<dbReference type="AlphaFoldDB" id="A0A2V3PJB6"/>
<sequence length="103" mass="12757">MAIELCLLICQLNVFGFVFARNEYNPLSVKIATYEAIHTLQMKELLYVFFYVWYGLEWLIRLIQYRNTKEAYRNISFEREAYNKQCDSEYLKNRKMYSYWRYI</sequence>
<dbReference type="Proteomes" id="UP000247973">
    <property type="component" value="Unassembled WGS sequence"/>
</dbReference>
<name>A0A2V3PJB6_9BACT</name>
<proteinExistence type="predicted"/>
<organism evidence="1 2">
    <name type="scientific">Dysgonomonas alginatilytica</name>
    <dbReference type="NCBI Taxonomy" id="1605892"/>
    <lineage>
        <taxon>Bacteria</taxon>
        <taxon>Pseudomonadati</taxon>
        <taxon>Bacteroidota</taxon>
        <taxon>Bacteroidia</taxon>
        <taxon>Bacteroidales</taxon>
        <taxon>Dysgonomonadaceae</taxon>
        <taxon>Dysgonomonas</taxon>
    </lineage>
</organism>
<comment type="caution">
    <text evidence="1">The sequence shown here is derived from an EMBL/GenBank/DDBJ whole genome shotgun (WGS) entry which is preliminary data.</text>
</comment>
<evidence type="ECO:0000313" key="1">
    <source>
        <dbReference type="EMBL" id="PXV60173.1"/>
    </source>
</evidence>
<protein>
    <submittedName>
        <fullName evidence="1">Uncharacterized protein</fullName>
    </submittedName>
</protein>
<dbReference type="EMBL" id="QICL01000030">
    <property type="protein sequence ID" value="PXV60173.1"/>
    <property type="molecule type" value="Genomic_DNA"/>
</dbReference>
<accession>A0A2V3PJB6</accession>
<gene>
    <name evidence="1" type="ORF">CLV62_13021</name>
</gene>
<keyword evidence="2" id="KW-1185">Reference proteome</keyword>
<dbReference type="RefSeq" id="WP_185144277.1">
    <property type="nucleotide sequence ID" value="NZ_QICL01000030.1"/>
</dbReference>
<evidence type="ECO:0000313" key="2">
    <source>
        <dbReference type="Proteomes" id="UP000247973"/>
    </source>
</evidence>
<reference evidence="1 2" key="1">
    <citation type="submission" date="2018-03" db="EMBL/GenBank/DDBJ databases">
        <title>Genomic Encyclopedia of Archaeal and Bacterial Type Strains, Phase II (KMG-II): from individual species to whole genera.</title>
        <authorList>
            <person name="Goeker M."/>
        </authorList>
    </citation>
    <scope>NUCLEOTIDE SEQUENCE [LARGE SCALE GENOMIC DNA]</scope>
    <source>
        <strain evidence="1 2">DSM 100214</strain>
    </source>
</reference>